<feature type="region of interest" description="Disordered" evidence="1">
    <location>
        <begin position="62"/>
        <end position="87"/>
    </location>
</feature>
<dbReference type="GeneID" id="20040690"/>
<evidence type="ECO:0000256" key="1">
    <source>
        <dbReference type="SAM" id="MobiDB-lite"/>
    </source>
</evidence>
<gene>
    <name evidence="2" type="ORF">C922_05416</name>
</gene>
<evidence type="ECO:0000313" key="3">
    <source>
        <dbReference type="Proteomes" id="UP000030640"/>
    </source>
</evidence>
<feature type="compositionally biased region" description="Basic residues" evidence="1">
    <location>
        <begin position="65"/>
        <end position="78"/>
    </location>
</feature>
<dbReference type="EMBL" id="KI965528">
    <property type="protein sequence ID" value="EUD64205.1"/>
    <property type="molecule type" value="Genomic_DNA"/>
</dbReference>
<dbReference type="RefSeq" id="XP_008819209.1">
    <property type="nucleotide sequence ID" value="XM_008820987.1"/>
</dbReference>
<keyword evidence="3" id="KW-1185">Reference proteome</keyword>
<sequence length="121" mass="14815">MIPDRKKRKQIDQNITEEEILIRKHDIQYNISTRMHPEWLLHNDVTSRKIFTIIAAKEYLQKDQTKKRREASRRRKNLHKENKERNNIFTMSRKRGIFIEKITPKRISSECRQKGYIIIKK</sequence>
<accession>W6ZY41</accession>
<proteinExistence type="predicted"/>
<reference evidence="2 3" key="1">
    <citation type="submission" date="2013-02" db="EMBL/GenBank/DDBJ databases">
        <title>The Genome Sequence of Plasmodium inui San Antonio 1.</title>
        <authorList>
            <consortium name="The Broad Institute Genome Sequencing Platform"/>
            <consortium name="The Broad Institute Genome Sequencing Center for Infectious Disease"/>
            <person name="Neafsey D."/>
            <person name="Cheeseman I."/>
            <person name="Volkman S."/>
            <person name="Adams J."/>
            <person name="Walker B."/>
            <person name="Young S.K."/>
            <person name="Zeng Q."/>
            <person name="Gargeya S."/>
            <person name="Fitzgerald M."/>
            <person name="Haas B."/>
            <person name="Abouelleil A."/>
            <person name="Alvarado L."/>
            <person name="Arachchi H.M."/>
            <person name="Berlin A.M."/>
            <person name="Chapman S.B."/>
            <person name="Dewar J."/>
            <person name="Goldberg J."/>
            <person name="Griggs A."/>
            <person name="Gujja S."/>
            <person name="Hansen M."/>
            <person name="Howarth C."/>
            <person name="Imamovic A."/>
            <person name="Larimer J."/>
            <person name="McCowan C."/>
            <person name="Murphy C."/>
            <person name="Neiman D."/>
            <person name="Pearson M."/>
            <person name="Priest M."/>
            <person name="Roberts A."/>
            <person name="Saif S."/>
            <person name="Shea T."/>
            <person name="Sisk P."/>
            <person name="Sykes S."/>
            <person name="Wortman J."/>
            <person name="Nusbaum C."/>
            <person name="Birren B."/>
        </authorList>
    </citation>
    <scope>NUCLEOTIDE SEQUENCE [LARGE SCALE GENOMIC DNA]</scope>
    <source>
        <strain evidence="2 3">San Antonio 1</strain>
    </source>
</reference>
<name>W6ZY41_9APIC</name>
<organism evidence="2 3">
    <name type="scientific">Plasmodium inui San Antonio 1</name>
    <dbReference type="NCBI Taxonomy" id="1237626"/>
    <lineage>
        <taxon>Eukaryota</taxon>
        <taxon>Sar</taxon>
        <taxon>Alveolata</taxon>
        <taxon>Apicomplexa</taxon>
        <taxon>Aconoidasida</taxon>
        <taxon>Haemosporida</taxon>
        <taxon>Plasmodiidae</taxon>
        <taxon>Plasmodium</taxon>
        <taxon>Plasmodium (Plasmodium)</taxon>
    </lineage>
</organism>
<dbReference type="Proteomes" id="UP000030640">
    <property type="component" value="Unassembled WGS sequence"/>
</dbReference>
<dbReference type="AlphaFoldDB" id="W6ZY41"/>
<evidence type="ECO:0000313" key="2">
    <source>
        <dbReference type="EMBL" id="EUD64205.1"/>
    </source>
</evidence>
<protein>
    <submittedName>
        <fullName evidence="2">Uncharacterized protein</fullName>
    </submittedName>
</protein>
<dbReference type="VEuPathDB" id="PlasmoDB:C922_05416"/>